<accession>A0A7X2ZC06</accession>
<dbReference type="AlphaFoldDB" id="A0A7X2ZC06"/>
<evidence type="ECO:0000259" key="9">
    <source>
        <dbReference type="Pfam" id="PF12832"/>
    </source>
</evidence>
<evidence type="ECO:0000256" key="2">
    <source>
        <dbReference type="ARBA" id="ARBA00022448"/>
    </source>
</evidence>
<dbReference type="SUPFAM" id="SSF103473">
    <property type="entry name" value="MFS general substrate transporter"/>
    <property type="match status" value="1"/>
</dbReference>
<evidence type="ECO:0000256" key="4">
    <source>
        <dbReference type="ARBA" id="ARBA00022519"/>
    </source>
</evidence>
<dbReference type="Proteomes" id="UP000450917">
    <property type="component" value="Unassembled WGS sequence"/>
</dbReference>
<feature type="transmembrane region" description="Helical" evidence="8">
    <location>
        <begin position="265"/>
        <end position="285"/>
    </location>
</feature>
<organism evidence="10 11">
    <name type="scientific">Paenibacillus validus</name>
    <dbReference type="NCBI Taxonomy" id="44253"/>
    <lineage>
        <taxon>Bacteria</taxon>
        <taxon>Bacillati</taxon>
        <taxon>Bacillota</taxon>
        <taxon>Bacilli</taxon>
        <taxon>Bacillales</taxon>
        <taxon>Paenibacillaceae</taxon>
        <taxon>Paenibacillus</taxon>
    </lineage>
</organism>
<feature type="domain" description="Major facilitator superfamily associated" evidence="9">
    <location>
        <begin position="5"/>
        <end position="359"/>
    </location>
</feature>
<feature type="transmembrane region" description="Helical" evidence="8">
    <location>
        <begin position="93"/>
        <end position="113"/>
    </location>
</feature>
<evidence type="ECO:0000256" key="7">
    <source>
        <dbReference type="ARBA" id="ARBA00023136"/>
    </source>
</evidence>
<protein>
    <submittedName>
        <fullName evidence="10">MFS transporter</fullName>
    </submittedName>
</protein>
<dbReference type="EMBL" id="WNZX01000009">
    <property type="protein sequence ID" value="MUG71423.1"/>
    <property type="molecule type" value="Genomic_DNA"/>
</dbReference>
<dbReference type="InterPro" id="IPR024989">
    <property type="entry name" value="MFS_assoc_dom"/>
</dbReference>
<reference evidence="10 11" key="1">
    <citation type="submission" date="2019-11" db="EMBL/GenBank/DDBJ databases">
        <title>Draft genome sequences of five Paenibacillus species of dairy origin.</title>
        <authorList>
            <person name="Olajide A.M."/>
            <person name="Chen S."/>
            <person name="Lapointe G."/>
        </authorList>
    </citation>
    <scope>NUCLEOTIDE SEQUENCE [LARGE SCALE GENOMIC DNA]</scope>
    <source>
        <strain evidence="10 11">2CS3</strain>
    </source>
</reference>
<gene>
    <name evidence="10" type="ORF">GNP93_12160</name>
</gene>
<dbReference type="GO" id="GO:0005886">
    <property type="term" value="C:plasma membrane"/>
    <property type="evidence" value="ECO:0007669"/>
    <property type="project" value="UniProtKB-SubCell"/>
</dbReference>
<dbReference type="PANTHER" id="PTHR23522:SF10">
    <property type="entry name" value="3-PHENYLPROPIONIC ACID TRANSPORTER-RELATED"/>
    <property type="match status" value="1"/>
</dbReference>
<feature type="transmembrane region" description="Helical" evidence="8">
    <location>
        <begin position="326"/>
        <end position="345"/>
    </location>
</feature>
<feature type="transmembrane region" description="Helical" evidence="8">
    <location>
        <begin position="291"/>
        <end position="314"/>
    </location>
</feature>
<feature type="transmembrane region" description="Helical" evidence="8">
    <location>
        <begin position="161"/>
        <end position="177"/>
    </location>
</feature>
<feature type="transmembrane region" description="Helical" evidence="8">
    <location>
        <begin position="201"/>
        <end position="218"/>
    </location>
</feature>
<name>A0A7X2ZC06_9BACL</name>
<evidence type="ECO:0000256" key="1">
    <source>
        <dbReference type="ARBA" id="ARBA00004429"/>
    </source>
</evidence>
<dbReference type="InterPro" id="IPR036259">
    <property type="entry name" value="MFS_trans_sf"/>
</dbReference>
<feature type="transmembrane region" description="Helical" evidence="8">
    <location>
        <begin position="238"/>
        <end position="258"/>
    </location>
</feature>
<dbReference type="PANTHER" id="PTHR23522">
    <property type="entry name" value="BLL5896 PROTEIN"/>
    <property type="match status" value="1"/>
</dbReference>
<keyword evidence="11" id="KW-1185">Reference proteome</keyword>
<keyword evidence="3" id="KW-1003">Cell membrane</keyword>
<keyword evidence="2" id="KW-0813">Transport</keyword>
<feature type="transmembrane region" description="Helical" evidence="8">
    <location>
        <begin position="12"/>
        <end position="30"/>
    </location>
</feature>
<feature type="transmembrane region" description="Helical" evidence="8">
    <location>
        <begin position="68"/>
        <end position="87"/>
    </location>
</feature>
<feature type="transmembrane region" description="Helical" evidence="8">
    <location>
        <begin position="357"/>
        <end position="379"/>
    </location>
</feature>
<evidence type="ECO:0000256" key="5">
    <source>
        <dbReference type="ARBA" id="ARBA00022692"/>
    </source>
</evidence>
<keyword evidence="6 8" id="KW-1133">Transmembrane helix</keyword>
<dbReference type="InterPro" id="IPR026032">
    <property type="entry name" value="HcaT-like"/>
</dbReference>
<dbReference type="Gene3D" id="1.20.1250.20">
    <property type="entry name" value="MFS general substrate transporter like domains"/>
    <property type="match status" value="2"/>
</dbReference>
<dbReference type="GO" id="GO:0015528">
    <property type="term" value="F:lactose:proton symporter activity"/>
    <property type="evidence" value="ECO:0007669"/>
    <property type="project" value="TreeGrafter"/>
</dbReference>
<dbReference type="PIRSF" id="PIRSF004925">
    <property type="entry name" value="HcaT"/>
    <property type="match status" value="1"/>
</dbReference>
<evidence type="ECO:0000256" key="6">
    <source>
        <dbReference type="ARBA" id="ARBA00022989"/>
    </source>
</evidence>
<dbReference type="RefSeq" id="WP_127606129.1">
    <property type="nucleotide sequence ID" value="NZ_JARTHJ010000150.1"/>
</dbReference>
<evidence type="ECO:0000256" key="3">
    <source>
        <dbReference type="ARBA" id="ARBA00022475"/>
    </source>
</evidence>
<sequence length="387" mass="43351">MNKQLWKLRGLNFSYYATTGVLNPFLPLYLGERGYSSSQIGLLMMIGPFITIFAQPMWGYISDRYQTLKLIIFCLWGMTILSSIGIFGTSGYMSAFIFMLMLYFFMLSSTPLLDTLSIRVAERAHATYGSVRMWGSVGFMLLSLSSGFLLTALGGMHNLSFLYWTIWVLPMLLLLLLRDEKGKGDAVVSLRAFGSMLRNKQFIWFLFLIFLIMVPHRMNDSLFALYLKDLGGSDVMVGWAWALAAGSEIPTFALLGRYLNRFHELALLGIVAVLYTIRWLLYGFIQDPVILMFLQTTQSITFAVFWITSVHYVVRLVPDHLQSTGQSMLSMVFLGLAGIAGGYAGGFVKDVFGGNDMYLFGAVIAGLAAVLTFGTQAYMRKKNHPAV</sequence>
<evidence type="ECO:0000313" key="10">
    <source>
        <dbReference type="EMBL" id="MUG71423.1"/>
    </source>
</evidence>
<keyword evidence="5 8" id="KW-0812">Transmembrane</keyword>
<keyword evidence="7 8" id="KW-0472">Membrane</keyword>
<proteinExistence type="predicted"/>
<evidence type="ECO:0000313" key="11">
    <source>
        <dbReference type="Proteomes" id="UP000450917"/>
    </source>
</evidence>
<dbReference type="Pfam" id="PF12832">
    <property type="entry name" value="MFS_1_like"/>
    <property type="match status" value="1"/>
</dbReference>
<keyword evidence="4" id="KW-0997">Cell inner membrane</keyword>
<dbReference type="GO" id="GO:0030395">
    <property type="term" value="F:lactose binding"/>
    <property type="evidence" value="ECO:0007669"/>
    <property type="project" value="TreeGrafter"/>
</dbReference>
<comment type="caution">
    <text evidence="10">The sequence shown here is derived from an EMBL/GenBank/DDBJ whole genome shotgun (WGS) entry which is preliminary data.</text>
</comment>
<comment type="subcellular location">
    <subcellularLocation>
        <location evidence="1">Cell inner membrane</location>
        <topology evidence="1">Multi-pass membrane protein</topology>
    </subcellularLocation>
</comment>
<feature type="transmembrane region" description="Helical" evidence="8">
    <location>
        <begin position="42"/>
        <end position="61"/>
    </location>
</feature>
<evidence type="ECO:0000256" key="8">
    <source>
        <dbReference type="SAM" id="Phobius"/>
    </source>
</evidence>
<feature type="transmembrane region" description="Helical" evidence="8">
    <location>
        <begin position="134"/>
        <end position="155"/>
    </location>
</feature>